<dbReference type="InterPro" id="IPR001709">
    <property type="entry name" value="Flavoprot_Pyr_Nucl_cyt_Rdtase"/>
</dbReference>
<comment type="catalytic activity">
    <reaction evidence="6">
        <text>2 oxidized [cytochrome P450] + NADPH = 2 reduced [cytochrome P450] + NADP(+) + H(+)</text>
        <dbReference type="Rhea" id="RHEA:24040"/>
        <dbReference type="Rhea" id="RHEA-COMP:14627"/>
        <dbReference type="Rhea" id="RHEA-COMP:14628"/>
        <dbReference type="ChEBI" id="CHEBI:15378"/>
        <dbReference type="ChEBI" id="CHEBI:55376"/>
        <dbReference type="ChEBI" id="CHEBI:57783"/>
        <dbReference type="ChEBI" id="CHEBI:58349"/>
        <dbReference type="ChEBI" id="CHEBI:60344"/>
        <dbReference type="EC" id="1.6.2.4"/>
    </reaction>
</comment>
<sequence length="495" mass="55122">MVTEDFTRLTLDTLALCTMDFRFNSYYHDALHPFIAAMVNSLTELGARAVRPLLASIFYREANRKYWEDIGTLRQTAQGILDSRRRHLTGPRPHVEPVVYGENARDFVPDRMLDENIERLTKEYPDCWKPFGSGIGACIGRLFAWQASPARGDKHINIQLPDGITYKVGDYVAVLPFNPKETVTRVMRKFQPSWDSHITIGSNRWTALPTGTPISVYDVLGSYVKLSQSAIRRGILLADASKDEATKQQLHTLAGDLYASEISLKRASILDLLEGFPSVSLPFGTFLSLLPLMRLRQYSISSSPAINPTRATLAYSLLEGPALANPANRHIGVATAYLASLLRGDRLLLSVRPTHTAFRLPDEIESTPIICVAAGSGLAPFRDFSQERAVLRAKGRELAPALLFSGCCGPEVDDLYRDEFDEWHGMGVVDVRRAEEVKGLWECGARVYVCGSRLVKEGVKQVMGKIVLGGGATEDEVSQWYESVRNDRYATNMFD</sequence>
<evidence type="ECO:0000313" key="9">
    <source>
        <dbReference type="Proteomes" id="UP001302602"/>
    </source>
</evidence>
<keyword evidence="9" id="KW-1185">Reference proteome</keyword>
<evidence type="ECO:0000256" key="5">
    <source>
        <dbReference type="ARBA" id="ARBA00047827"/>
    </source>
</evidence>
<evidence type="ECO:0000256" key="6">
    <source>
        <dbReference type="ARBA" id="ARBA00049342"/>
    </source>
</evidence>
<name>A0AAN6TZP7_9PEZI</name>
<keyword evidence="2" id="KW-0285">Flavoprotein</keyword>
<dbReference type="GO" id="GO:0010181">
    <property type="term" value="F:FMN binding"/>
    <property type="evidence" value="ECO:0007669"/>
    <property type="project" value="TreeGrafter"/>
</dbReference>
<dbReference type="SUPFAM" id="SSF48264">
    <property type="entry name" value="Cytochrome P450"/>
    <property type="match status" value="1"/>
</dbReference>
<organism evidence="8 9">
    <name type="scientific">Parathielavia appendiculata</name>
    <dbReference type="NCBI Taxonomy" id="2587402"/>
    <lineage>
        <taxon>Eukaryota</taxon>
        <taxon>Fungi</taxon>
        <taxon>Dikarya</taxon>
        <taxon>Ascomycota</taxon>
        <taxon>Pezizomycotina</taxon>
        <taxon>Sordariomycetes</taxon>
        <taxon>Sordariomycetidae</taxon>
        <taxon>Sordariales</taxon>
        <taxon>Chaetomiaceae</taxon>
        <taxon>Parathielavia</taxon>
    </lineage>
</organism>
<dbReference type="InterPro" id="IPR017938">
    <property type="entry name" value="Riboflavin_synthase-like_b-brl"/>
</dbReference>
<dbReference type="Pfam" id="PF00667">
    <property type="entry name" value="FAD_binding_1"/>
    <property type="match status" value="1"/>
</dbReference>
<evidence type="ECO:0000313" key="8">
    <source>
        <dbReference type="EMBL" id="KAK4123116.1"/>
    </source>
</evidence>
<dbReference type="InterPro" id="IPR023173">
    <property type="entry name" value="NADPH_Cyt_P450_Rdtase_alpha"/>
</dbReference>
<dbReference type="PRINTS" id="PR00371">
    <property type="entry name" value="FPNCR"/>
</dbReference>
<dbReference type="InterPro" id="IPR036396">
    <property type="entry name" value="Cyt_P450_sf"/>
</dbReference>
<dbReference type="SUPFAM" id="SSF52343">
    <property type="entry name" value="Ferredoxin reductase-like, C-terminal NADP-linked domain"/>
    <property type="match status" value="1"/>
</dbReference>
<dbReference type="EMBL" id="MU853229">
    <property type="protein sequence ID" value="KAK4123116.1"/>
    <property type="molecule type" value="Genomic_DNA"/>
</dbReference>
<dbReference type="GO" id="GO:0003958">
    <property type="term" value="F:NADPH-hemoprotein reductase activity"/>
    <property type="evidence" value="ECO:0007669"/>
    <property type="project" value="UniProtKB-EC"/>
</dbReference>
<reference evidence="8" key="1">
    <citation type="journal article" date="2023" name="Mol. Phylogenet. Evol.">
        <title>Genome-scale phylogeny and comparative genomics of the fungal order Sordariales.</title>
        <authorList>
            <person name="Hensen N."/>
            <person name="Bonometti L."/>
            <person name="Westerberg I."/>
            <person name="Brannstrom I.O."/>
            <person name="Guillou S."/>
            <person name="Cros-Aarteil S."/>
            <person name="Calhoun S."/>
            <person name="Haridas S."/>
            <person name="Kuo A."/>
            <person name="Mondo S."/>
            <person name="Pangilinan J."/>
            <person name="Riley R."/>
            <person name="LaButti K."/>
            <person name="Andreopoulos B."/>
            <person name="Lipzen A."/>
            <person name="Chen C."/>
            <person name="Yan M."/>
            <person name="Daum C."/>
            <person name="Ng V."/>
            <person name="Clum A."/>
            <person name="Steindorff A."/>
            <person name="Ohm R.A."/>
            <person name="Martin F."/>
            <person name="Silar P."/>
            <person name="Natvig D.O."/>
            <person name="Lalanne C."/>
            <person name="Gautier V."/>
            <person name="Ament-Velasquez S.L."/>
            <person name="Kruys A."/>
            <person name="Hutchinson M.I."/>
            <person name="Powell A.J."/>
            <person name="Barry K."/>
            <person name="Miller A.N."/>
            <person name="Grigoriev I.V."/>
            <person name="Debuchy R."/>
            <person name="Gladieux P."/>
            <person name="Hiltunen Thoren M."/>
            <person name="Johannesson H."/>
        </authorList>
    </citation>
    <scope>NUCLEOTIDE SEQUENCE</scope>
    <source>
        <strain evidence="8">CBS 731.68</strain>
    </source>
</reference>
<accession>A0AAN6TZP7</accession>
<evidence type="ECO:0000256" key="4">
    <source>
        <dbReference type="ARBA" id="ARBA00023002"/>
    </source>
</evidence>
<evidence type="ECO:0000256" key="1">
    <source>
        <dbReference type="ARBA" id="ARBA00001974"/>
    </source>
</evidence>
<feature type="domain" description="FAD-binding FR-type" evidence="7">
    <location>
        <begin position="129"/>
        <end position="361"/>
    </location>
</feature>
<keyword evidence="4" id="KW-0560">Oxidoreductase</keyword>
<evidence type="ECO:0000256" key="2">
    <source>
        <dbReference type="ARBA" id="ARBA00022630"/>
    </source>
</evidence>
<protein>
    <submittedName>
        <fullName evidence="8">Riboflavin synthase domain-like protein</fullName>
    </submittedName>
</protein>
<dbReference type="InterPro" id="IPR017927">
    <property type="entry name" value="FAD-bd_FR_type"/>
</dbReference>
<evidence type="ECO:0000256" key="3">
    <source>
        <dbReference type="ARBA" id="ARBA00022827"/>
    </source>
</evidence>
<dbReference type="PROSITE" id="PS51384">
    <property type="entry name" value="FAD_FR"/>
    <property type="match status" value="1"/>
</dbReference>
<dbReference type="InterPro" id="IPR003097">
    <property type="entry name" value="CysJ-like_FAD-binding"/>
</dbReference>
<dbReference type="GO" id="GO:0005829">
    <property type="term" value="C:cytosol"/>
    <property type="evidence" value="ECO:0007669"/>
    <property type="project" value="TreeGrafter"/>
</dbReference>
<dbReference type="Gene3D" id="1.10.630.10">
    <property type="entry name" value="Cytochrome P450"/>
    <property type="match status" value="2"/>
</dbReference>
<dbReference type="GO" id="GO:0020037">
    <property type="term" value="F:heme binding"/>
    <property type="evidence" value="ECO:0007669"/>
    <property type="project" value="InterPro"/>
</dbReference>
<dbReference type="GO" id="GO:0050660">
    <property type="term" value="F:flavin adenine dinucleotide binding"/>
    <property type="evidence" value="ECO:0007669"/>
    <property type="project" value="TreeGrafter"/>
</dbReference>
<dbReference type="RefSeq" id="XP_062646887.1">
    <property type="nucleotide sequence ID" value="XM_062796367.1"/>
</dbReference>
<dbReference type="SUPFAM" id="SSF63380">
    <property type="entry name" value="Riboflavin synthase domain-like"/>
    <property type="match status" value="1"/>
</dbReference>
<comment type="caution">
    <text evidence="8">The sequence shown here is derived from an EMBL/GenBank/DDBJ whole genome shotgun (WGS) entry which is preliminary data.</text>
</comment>
<reference evidence="8" key="2">
    <citation type="submission" date="2023-05" db="EMBL/GenBank/DDBJ databases">
        <authorList>
            <consortium name="Lawrence Berkeley National Laboratory"/>
            <person name="Steindorff A."/>
            <person name="Hensen N."/>
            <person name="Bonometti L."/>
            <person name="Westerberg I."/>
            <person name="Brannstrom I.O."/>
            <person name="Guillou S."/>
            <person name="Cros-Aarteil S."/>
            <person name="Calhoun S."/>
            <person name="Haridas S."/>
            <person name="Kuo A."/>
            <person name="Mondo S."/>
            <person name="Pangilinan J."/>
            <person name="Riley R."/>
            <person name="Labutti K."/>
            <person name="Andreopoulos B."/>
            <person name="Lipzen A."/>
            <person name="Chen C."/>
            <person name="Yanf M."/>
            <person name="Daum C."/>
            <person name="Ng V."/>
            <person name="Clum A."/>
            <person name="Ohm R."/>
            <person name="Martin F."/>
            <person name="Silar P."/>
            <person name="Natvig D."/>
            <person name="Lalanne C."/>
            <person name="Gautier V."/>
            <person name="Ament-Velasquez S.L."/>
            <person name="Kruys A."/>
            <person name="Hutchinson M.I."/>
            <person name="Powell A.J."/>
            <person name="Barry K."/>
            <person name="Miller A.N."/>
            <person name="Grigoriev I.V."/>
            <person name="Debuchy R."/>
            <person name="Gladieux P."/>
            <person name="Thoren M.H."/>
            <person name="Johannesson H."/>
        </authorList>
    </citation>
    <scope>NUCLEOTIDE SEQUENCE</scope>
    <source>
        <strain evidence="8">CBS 731.68</strain>
    </source>
</reference>
<dbReference type="AlphaFoldDB" id="A0AAN6TZP7"/>
<comment type="cofactor">
    <cofactor evidence="1">
        <name>FAD</name>
        <dbReference type="ChEBI" id="CHEBI:57692"/>
    </cofactor>
</comment>
<dbReference type="GO" id="GO:0016712">
    <property type="term" value="F:oxidoreductase activity, acting on paired donors, with incorporation or reduction of molecular oxygen, reduced flavin or flavoprotein as one donor, and incorporation of one atom of oxygen"/>
    <property type="evidence" value="ECO:0007669"/>
    <property type="project" value="UniProtKB-EC"/>
</dbReference>
<evidence type="ECO:0000259" key="7">
    <source>
        <dbReference type="PROSITE" id="PS51384"/>
    </source>
</evidence>
<dbReference type="Proteomes" id="UP001302602">
    <property type="component" value="Unassembled WGS sequence"/>
</dbReference>
<dbReference type="CDD" id="cd06206">
    <property type="entry name" value="bifunctional_CYPOR"/>
    <property type="match status" value="1"/>
</dbReference>
<dbReference type="Gene3D" id="2.40.30.10">
    <property type="entry name" value="Translation factors"/>
    <property type="match status" value="1"/>
</dbReference>
<gene>
    <name evidence="8" type="ORF">N657DRAFT_681258</name>
</gene>
<proteinExistence type="predicted"/>
<keyword evidence="3" id="KW-0274">FAD</keyword>
<dbReference type="Gene3D" id="3.40.50.80">
    <property type="entry name" value="Nucleotide-binding domain of ferredoxin-NADP reductase (FNR) module"/>
    <property type="match status" value="1"/>
</dbReference>
<dbReference type="FunFam" id="2.40.30.10:FF:000198">
    <property type="entry name" value="Bifunctional cytochrome P450/NADPH--P450 reductase"/>
    <property type="match status" value="1"/>
</dbReference>
<dbReference type="PANTHER" id="PTHR19384:SF127">
    <property type="entry name" value="BIFUNCTIONAL CYTOCHROME P450_NADPH--P450 REDUCTASE"/>
    <property type="match status" value="1"/>
</dbReference>
<dbReference type="InterPro" id="IPR039261">
    <property type="entry name" value="FNR_nucleotide-bd"/>
</dbReference>
<comment type="catalytic activity">
    <reaction evidence="5">
        <text>an organic molecule + reduced [NADPH--hemoprotein reductase] + O2 = an alcohol + oxidized [NADPH--hemoprotein reductase] + H2O + H(+)</text>
        <dbReference type="Rhea" id="RHEA:17149"/>
        <dbReference type="Rhea" id="RHEA-COMP:11964"/>
        <dbReference type="Rhea" id="RHEA-COMP:11965"/>
        <dbReference type="ChEBI" id="CHEBI:15377"/>
        <dbReference type="ChEBI" id="CHEBI:15378"/>
        <dbReference type="ChEBI" id="CHEBI:15379"/>
        <dbReference type="ChEBI" id="CHEBI:30879"/>
        <dbReference type="ChEBI" id="CHEBI:57618"/>
        <dbReference type="ChEBI" id="CHEBI:58210"/>
        <dbReference type="ChEBI" id="CHEBI:142491"/>
        <dbReference type="EC" id="1.14.14.1"/>
    </reaction>
</comment>
<dbReference type="PANTHER" id="PTHR19384">
    <property type="entry name" value="NITRIC OXIDE SYNTHASE-RELATED"/>
    <property type="match status" value="1"/>
</dbReference>
<dbReference type="GO" id="GO:0005506">
    <property type="term" value="F:iron ion binding"/>
    <property type="evidence" value="ECO:0007669"/>
    <property type="project" value="InterPro"/>
</dbReference>
<dbReference type="Gene3D" id="1.20.990.10">
    <property type="entry name" value="NADPH-cytochrome p450 Reductase, Chain A, domain 3"/>
    <property type="match status" value="1"/>
</dbReference>
<dbReference type="GeneID" id="87833135"/>